<keyword evidence="3" id="KW-0732">Signal</keyword>
<evidence type="ECO:0000256" key="2">
    <source>
        <dbReference type="ARBA" id="ARBA00008973"/>
    </source>
</evidence>
<keyword evidence="4" id="KW-0472">Membrane</keyword>
<dbReference type="RefSeq" id="WP_066134822.1">
    <property type="nucleotide sequence ID" value="NZ_CP014525.1"/>
</dbReference>
<evidence type="ECO:0000256" key="5">
    <source>
        <dbReference type="ARBA" id="ARBA00023139"/>
    </source>
</evidence>
<comment type="subcellular location">
    <subcellularLocation>
        <location evidence="1">Membrane</location>
        <topology evidence="1">Lipid-anchor</topology>
    </subcellularLocation>
</comment>
<keyword evidence="6" id="KW-0449">Lipoprotein</keyword>
<keyword evidence="5" id="KW-0564">Palmitate</keyword>
<dbReference type="OrthoDB" id="9812878at2"/>
<proteinExistence type="inferred from homology"/>
<dbReference type="PIRSF" id="PIRSF002854">
    <property type="entry name" value="MetQ"/>
    <property type="match status" value="1"/>
</dbReference>
<name>A0A143DE93_9PROT</name>
<dbReference type="KEGG" id="hjo:AY555_06200"/>
<dbReference type="AlphaFoldDB" id="A0A143DE93"/>
<dbReference type="GeneID" id="53316746"/>
<comment type="similarity">
    <text evidence="2">Belongs to the NlpA lipoprotein family.</text>
</comment>
<evidence type="ECO:0000256" key="4">
    <source>
        <dbReference type="ARBA" id="ARBA00023136"/>
    </source>
</evidence>
<dbReference type="PANTHER" id="PTHR30429">
    <property type="entry name" value="D-METHIONINE-BINDING LIPOPROTEIN METQ"/>
    <property type="match status" value="1"/>
</dbReference>
<dbReference type="GO" id="GO:0016020">
    <property type="term" value="C:membrane"/>
    <property type="evidence" value="ECO:0007669"/>
    <property type="project" value="UniProtKB-SubCell"/>
</dbReference>
<accession>A0A143DE93</accession>
<evidence type="ECO:0000256" key="1">
    <source>
        <dbReference type="ARBA" id="ARBA00004635"/>
    </source>
</evidence>
<evidence type="ECO:0000256" key="3">
    <source>
        <dbReference type="ARBA" id="ARBA00022729"/>
    </source>
</evidence>
<dbReference type="SUPFAM" id="SSF53850">
    <property type="entry name" value="Periplasmic binding protein-like II"/>
    <property type="match status" value="1"/>
</dbReference>
<dbReference type="Gene3D" id="3.40.190.10">
    <property type="entry name" value="Periplasmic binding protein-like II"/>
    <property type="match status" value="2"/>
</dbReference>
<keyword evidence="8" id="KW-1185">Reference proteome</keyword>
<dbReference type="Proteomes" id="UP000076066">
    <property type="component" value="Chromosome"/>
</dbReference>
<evidence type="ECO:0000313" key="7">
    <source>
        <dbReference type="EMBL" id="AMW34840.1"/>
    </source>
</evidence>
<dbReference type="NCBIfam" id="TIGR00363">
    <property type="entry name" value="MetQ/NlpA family lipoprotein"/>
    <property type="match status" value="1"/>
</dbReference>
<dbReference type="EMBL" id="CP014525">
    <property type="protein sequence ID" value="AMW34840.1"/>
    <property type="molecule type" value="Genomic_DNA"/>
</dbReference>
<dbReference type="STRING" id="1549855.AY555_06200"/>
<dbReference type="PANTHER" id="PTHR30429:SF1">
    <property type="entry name" value="D-METHIONINE-BINDING LIPOPROTEIN METQ-RELATED"/>
    <property type="match status" value="1"/>
</dbReference>
<dbReference type="InterPro" id="IPR004872">
    <property type="entry name" value="Lipoprotein_NlpA"/>
</dbReference>
<dbReference type="Pfam" id="PF03180">
    <property type="entry name" value="Lipoprotein_9"/>
    <property type="match status" value="1"/>
</dbReference>
<evidence type="ECO:0000256" key="6">
    <source>
        <dbReference type="ARBA" id="ARBA00023288"/>
    </source>
</evidence>
<gene>
    <name evidence="7" type="ORF">AY555_06200</name>
</gene>
<sequence length="261" mass="27675">MRLYGVLAAAAVITGTLISLAQAKEIRIGVTPGSHEQVVEKVAELIKAKGHTLKIVTFSDYILPNQALANGDLDANSFQHVPYLEQQKKGLGVDLAVAGTNFVEPMGVYARTVRSLSDLKEGAKVAIPNDPSNGGRALLLLAAKGVITVNPSAGMTPGAADVTGNPKKLNFIELDAAQLPRSLDDVDIAAINTNYALEAGLNPLKDAIVIEDASSPYANIVVVRSKDKDEGWVKDLVAAYQAEDIRTFIRDTFKGAIVPAF</sequence>
<organism evidence="7 8">
    <name type="scientific">Haematospirillum jordaniae</name>
    <dbReference type="NCBI Taxonomy" id="1549855"/>
    <lineage>
        <taxon>Bacteria</taxon>
        <taxon>Pseudomonadati</taxon>
        <taxon>Pseudomonadota</taxon>
        <taxon>Alphaproteobacteria</taxon>
        <taxon>Rhodospirillales</taxon>
        <taxon>Novispirillaceae</taxon>
        <taxon>Haematospirillum</taxon>
    </lineage>
</organism>
<protein>
    <submittedName>
        <fullName evidence="7">Metal ABC transporter substrate-binding protein</fullName>
    </submittedName>
</protein>
<evidence type="ECO:0000313" key="8">
    <source>
        <dbReference type="Proteomes" id="UP000076066"/>
    </source>
</evidence>
<reference evidence="7 8" key="1">
    <citation type="submission" date="2016-02" db="EMBL/GenBank/DDBJ databases">
        <title>Complete Genome of H5569, the type strain of the newly described species Haematospirillium jordaniae.</title>
        <authorList>
            <person name="Nicholson A.C."/>
            <person name="Humrighouse B.W."/>
            <person name="Loparov V."/>
            <person name="McQuiston J.R."/>
        </authorList>
    </citation>
    <scope>NUCLEOTIDE SEQUENCE [LARGE SCALE GENOMIC DNA]</scope>
    <source>
        <strain evidence="7 8">H5569</strain>
    </source>
</reference>